<reference evidence="4 5" key="1">
    <citation type="submission" date="2017-02" db="EMBL/GenBank/DDBJ databases">
        <authorList>
            <person name="Peterson S.W."/>
        </authorList>
    </citation>
    <scope>NUCLEOTIDE SEQUENCE [LARGE SCALE GENOMIC DNA]</scope>
    <source>
        <strain evidence="4 5">ATCC 49788</strain>
    </source>
</reference>
<dbReference type="Pfam" id="PF04014">
    <property type="entry name" value="MazE_antitoxin"/>
    <property type="match status" value="1"/>
</dbReference>
<sequence length="81" mass="9459">MQTTRVFMSDNSQAVRIPKEFQFDVDEIEIFKRGDEVILRKRPRNLAEAFEHIPCMPEDFMADERQDTPHSCLGVELNSSD</sequence>
<protein>
    <submittedName>
        <fullName evidence="4">Antitoxin VapB</fullName>
    </submittedName>
</protein>
<name>A0A1T4VS88_9GAMM</name>
<dbReference type="EMBL" id="FUYB01000001">
    <property type="protein sequence ID" value="SKA67715.1"/>
    <property type="molecule type" value="Genomic_DNA"/>
</dbReference>
<evidence type="ECO:0000259" key="3">
    <source>
        <dbReference type="PROSITE" id="PS51740"/>
    </source>
</evidence>
<dbReference type="STRING" id="92487.SAMN02745130_00097"/>
<dbReference type="SMART" id="SM00966">
    <property type="entry name" value="SpoVT_AbrB"/>
    <property type="match status" value="1"/>
</dbReference>
<evidence type="ECO:0000313" key="4">
    <source>
        <dbReference type="EMBL" id="SKA67715.1"/>
    </source>
</evidence>
<organism evidence="4 5">
    <name type="scientific">Thiothrix eikelboomii</name>
    <dbReference type="NCBI Taxonomy" id="92487"/>
    <lineage>
        <taxon>Bacteria</taxon>
        <taxon>Pseudomonadati</taxon>
        <taxon>Pseudomonadota</taxon>
        <taxon>Gammaproteobacteria</taxon>
        <taxon>Thiotrichales</taxon>
        <taxon>Thiotrichaceae</taxon>
        <taxon>Thiothrix</taxon>
    </lineage>
</organism>
<dbReference type="Gene3D" id="2.10.260.10">
    <property type="match status" value="1"/>
</dbReference>
<gene>
    <name evidence="4" type="ORF">SAMN02745130_00097</name>
</gene>
<dbReference type="AlphaFoldDB" id="A0A1T4VS88"/>
<dbReference type="PANTHER" id="PTHR37550">
    <property type="entry name" value="ANTITOXIN VAPB1"/>
    <property type="match status" value="1"/>
</dbReference>
<dbReference type="InterPro" id="IPR037914">
    <property type="entry name" value="SpoVT-AbrB_sf"/>
</dbReference>
<dbReference type="InterPro" id="IPR051734">
    <property type="entry name" value="VapB_TA_antitoxins"/>
</dbReference>
<keyword evidence="2" id="KW-0238">DNA-binding</keyword>
<dbReference type="NCBIfam" id="NF040493">
    <property type="entry name" value="TA_anti_VapB"/>
    <property type="match status" value="1"/>
</dbReference>
<comment type="similarity">
    <text evidence="1">Belongs to the VapB family.</text>
</comment>
<dbReference type="GO" id="GO:0003677">
    <property type="term" value="F:DNA binding"/>
    <property type="evidence" value="ECO:0007669"/>
    <property type="project" value="UniProtKB-UniRule"/>
</dbReference>
<dbReference type="SUPFAM" id="SSF89447">
    <property type="entry name" value="AbrB/MazE/MraZ-like"/>
    <property type="match status" value="1"/>
</dbReference>
<dbReference type="PROSITE" id="PS51740">
    <property type="entry name" value="SPOVT_ABRB"/>
    <property type="match status" value="1"/>
</dbReference>
<accession>A0A1T4VS88</accession>
<dbReference type="OrthoDB" id="5298361at2"/>
<dbReference type="InterPro" id="IPR047976">
    <property type="entry name" value="Anti_VapB2-like"/>
</dbReference>
<proteinExistence type="inferred from homology"/>
<evidence type="ECO:0000256" key="1">
    <source>
        <dbReference type="ARBA" id="ARBA00007924"/>
    </source>
</evidence>
<dbReference type="PANTHER" id="PTHR37550:SF3">
    <property type="entry name" value="ANTITOXIN VAPB1"/>
    <property type="match status" value="1"/>
</dbReference>
<evidence type="ECO:0000313" key="5">
    <source>
        <dbReference type="Proteomes" id="UP000190460"/>
    </source>
</evidence>
<keyword evidence="5" id="KW-1185">Reference proteome</keyword>
<feature type="domain" description="SpoVT-AbrB" evidence="3">
    <location>
        <begin position="4"/>
        <end position="44"/>
    </location>
</feature>
<evidence type="ECO:0000256" key="2">
    <source>
        <dbReference type="PROSITE-ProRule" id="PRU01076"/>
    </source>
</evidence>
<dbReference type="InterPro" id="IPR007159">
    <property type="entry name" value="SpoVT-AbrB_dom"/>
</dbReference>
<dbReference type="RefSeq" id="WP_078920615.1">
    <property type="nucleotide sequence ID" value="NZ_FUYB01000001.1"/>
</dbReference>
<dbReference type="Proteomes" id="UP000190460">
    <property type="component" value="Unassembled WGS sequence"/>
</dbReference>